<dbReference type="Proteomes" id="UP000054495">
    <property type="component" value="Unassembled WGS sequence"/>
</dbReference>
<dbReference type="Gene3D" id="3.30.497.10">
    <property type="entry name" value="Antithrombin, subunit I, domain 2"/>
    <property type="match status" value="1"/>
</dbReference>
<gene>
    <name evidence="4" type="ORF">ANCCEY_06860</name>
</gene>
<dbReference type="SMART" id="SM00093">
    <property type="entry name" value="SERPIN"/>
    <property type="match status" value="1"/>
</dbReference>
<proteinExistence type="inferred from homology"/>
<evidence type="ECO:0000313" key="4">
    <source>
        <dbReference type="EMBL" id="EPB74073.1"/>
    </source>
</evidence>
<organism evidence="4 5">
    <name type="scientific">Ancylostoma ceylanicum</name>
    <dbReference type="NCBI Taxonomy" id="53326"/>
    <lineage>
        <taxon>Eukaryota</taxon>
        <taxon>Metazoa</taxon>
        <taxon>Ecdysozoa</taxon>
        <taxon>Nematoda</taxon>
        <taxon>Chromadorea</taxon>
        <taxon>Rhabditida</taxon>
        <taxon>Rhabditina</taxon>
        <taxon>Rhabditomorpha</taxon>
        <taxon>Strongyloidea</taxon>
        <taxon>Ancylostomatidae</taxon>
        <taxon>Ancylostomatinae</taxon>
        <taxon>Ancylostoma</taxon>
    </lineage>
</organism>
<dbReference type="SUPFAM" id="SSF56574">
    <property type="entry name" value="Serpins"/>
    <property type="match status" value="2"/>
</dbReference>
<dbReference type="Pfam" id="PF00079">
    <property type="entry name" value="Serpin"/>
    <property type="match status" value="1"/>
</dbReference>
<evidence type="ECO:0000256" key="1">
    <source>
        <dbReference type="ARBA" id="ARBA00009500"/>
    </source>
</evidence>
<dbReference type="InterPro" id="IPR000215">
    <property type="entry name" value="Serpin_fam"/>
</dbReference>
<feature type="domain" description="Serpin" evidence="3">
    <location>
        <begin position="6"/>
        <end position="358"/>
    </location>
</feature>
<dbReference type="PANTHER" id="PTHR11461:SF211">
    <property type="entry name" value="GH10112P-RELATED"/>
    <property type="match status" value="1"/>
</dbReference>
<dbReference type="InterPro" id="IPR042178">
    <property type="entry name" value="Serpin_sf_1"/>
</dbReference>
<dbReference type="Gene3D" id="2.30.39.10">
    <property type="entry name" value="Alpha-1-antitrypsin, domain 1"/>
    <property type="match status" value="1"/>
</dbReference>
<name>A0A0D6LSA0_9BILA</name>
<sequence length="437" mass="48954">MADFAVDLLKLTSVKESVVVSPLSLVAALSILERGAGGDTQSQIVDALKRKSHNDVPELIRKLAAADGVAMAVATKFFLANGLKIGQQYNDAITKDFNVTAERLDFRDQGLTVKTVNDFVSEATRQMIPSLLSGDFYQPDMRAFLVNAVYFKGQWATRFDPDVTQEDTFHGMNGDRKESFMAIHALKDCRFTVAHGTQVLALPYKDKEYEFVIFLPLESVKFEDFRENLTGAVMKELLEKATKESTGVNVTIPKFKTTSQPQMKQMLQRLGISHLFESGCDLKGVCETEDLFVDDVIHKAVVEVSEEGTKAAAATGMVMNRLRPMPHLAPPTFRADHPFVYGIFLLGEPIFLGQERYEVRRGEFPLSLMVTICSNNFRLTTCSLQVDEEGRELDPVAAKVKGMMFTLRNIYPVFHADHPFVYGVFQRHQPILIGQYC</sequence>
<dbReference type="InterPro" id="IPR042185">
    <property type="entry name" value="Serpin_sf_2"/>
</dbReference>
<protein>
    <submittedName>
        <fullName evidence="4">Serine proteinase inhibitor</fullName>
    </submittedName>
</protein>
<dbReference type="AlphaFoldDB" id="A0A0D6LSA0"/>
<dbReference type="InterPro" id="IPR036186">
    <property type="entry name" value="Serpin_sf"/>
</dbReference>
<reference evidence="4 5" key="1">
    <citation type="submission" date="2013-05" db="EMBL/GenBank/DDBJ databases">
        <title>Draft genome of the parasitic nematode Anyclostoma ceylanicum.</title>
        <authorList>
            <person name="Mitreva M."/>
        </authorList>
    </citation>
    <scope>NUCLEOTIDE SEQUENCE [LARGE SCALE GENOMIC DNA]</scope>
</reference>
<accession>A0A0D6LSA0</accession>
<dbReference type="CDD" id="cd00172">
    <property type="entry name" value="serpin"/>
    <property type="match status" value="1"/>
</dbReference>
<comment type="similarity">
    <text evidence="1 2">Belongs to the serpin family.</text>
</comment>
<dbReference type="InterPro" id="IPR023796">
    <property type="entry name" value="Serpin_dom"/>
</dbReference>
<evidence type="ECO:0000313" key="5">
    <source>
        <dbReference type="Proteomes" id="UP000054495"/>
    </source>
</evidence>
<keyword evidence="5" id="KW-1185">Reference proteome</keyword>
<dbReference type="PANTHER" id="PTHR11461">
    <property type="entry name" value="SERINE PROTEASE INHIBITOR, SERPIN"/>
    <property type="match status" value="1"/>
</dbReference>
<dbReference type="GO" id="GO:0005615">
    <property type="term" value="C:extracellular space"/>
    <property type="evidence" value="ECO:0007669"/>
    <property type="project" value="InterPro"/>
</dbReference>
<dbReference type="EMBL" id="KE124958">
    <property type="protein sequence ID" value="EPB74073.1"/>
    <property type="molecule type" value="Genomic_DNA"/>
</dbReference>
<evidence type="ECO:0000256" key="2">
    <source>
        <dbReference type="RuleBase" id="RU000411"/>
    </source>
</evidence>
<dbReference type="GO" id="GO:0004867">
    <property type="term" value="F:serine-type endopeptidase inhibitor activity"/>
    <property type="evidence" value="ECO:0007669"/>
    <property type="project" value="InterPro"/>
</dbReference>
<evidence type="ECO:0000259" key="3">
    <source>
        <dbReference type="SMART" id="SM00093"/>
    </source>
</evidence>